<evidence type="ECO:0000313" key="2">
    <source>
        <dbReference type="EMBL" id="MDR5896555.1"/>
    </source>
</evidence>
<evidence type="ECO:0000256" key="1">
    <source>
        <dbReference type="SAM" id="MobiDB-lite"/>
    </source>
</evidence>
<reference evidence="2 3" key="1">
    <citation type="submission" date="2023-04" db="EMBL/GenBank/DDBJ databases">
        <title>A long-awaited taxogenomic arrangement of the family Halomonadaceae.</title>
        <authorList>
            <person name="De La Haba R."/>
            <person name="Chuvochina M."/>
            <person name="Wittouck S."/>
            <person name="Arahal D.R."/>
            <person name="Sanchez-Porro C."/>
            <person name="Hugenholtz P."/>
            <person name="Ventosa A."/>
        </authorList>
    </citation>
    <scope>NUCLEOTIDE SEQUENCE [LARGE SCALE GENOMIC DNA]</scope>
    <source>
        <strain evidence="2 3">DSM 22428</strain>
    </source>
</reference>
<dbReference type="RefSeq" id="WP_251594262.1">
    <property type="nucleotide sequence ID" value="NZ_JAMLJI010000003.1"/>
</dbReference>
<comment type="caution">
    <text evidence="2">The sequence shown here is derived from an EMBL/GenBank/DDBJ whole genome shotgun (WGS) entry which is preliminary data.</text>
</comment>
<name>A0ABU1GWX6_9GAMM</name>
<proteinExistence type="predicted"/>
<evidence type="ECO:0008006" key="4">
    <source>
        <dbReference type="Google" id="ProtNLM"/>
    </source>
</evidence>
<dbReference type="EMBL" id="JARWAO010000005">
    <property type="protein sequence ID" value="MDR5896555.1"/>
    <property type="molecule type" value="Genomic_DNA"/>
</dbReference>
<organism evidence="2 3">
    <name type="scientific">Larsenimonas suaedae</name>
    <dbReference type="NCBI Taxonomy" id="1851019"/>
    <lineage>
        <taxon>Bacteria</taxon>
        <taxon>Pseudomonadati</taxon>
        <taxon>Pseudomonadota</taxon>
        <taxon>Gammaproteobacteria</taxon>
        <taxon>Oceanospirillales</taxon>
        <taxon>Halomonadaceae</taxon>
        <taxon>Larsenimonas</taxon>
    </lineage>
</organism>
<feature type="region of interest" description="Disordered" evidence="1">
    <location>
        <begin position="108"/>
        <end position="128"/>
    </location>
</feature>
<feature type="compositionally biased region" description="Acidic residues" evidence="1">
    <location>
        <begin position="116"/>
        <end position="128"/>
    </location>
</feature>
<dbReference type="Proteomes" id="UP001269375">
    <property type="component" value="Unassembled WGS sequence"/>
</dbReference>
<keyword evidence="3" id="KW-1185">Reference proteome</keyword>
<accession>A0ABU1GWX6</accession>
<evidence type="ECO:0000313" key="3">
    <source>
        <dbReference type="Proteomes" id="UP001269375"/>
    </source>
</evidence>
<gene>
    <name evidence="2" type="ORF">QC825_10760</name>
</gene>
<sequence length="128" mass="14824">MHLVNRSALSVRPTQAFIDWINSLEPTEGDEDLLLDDVERESTVYLIPEMDTENALHAYVHERFVDILEHEFGAWEDDETQWPAPRDWALFKEFVRLEYSYLTVDLDGASPLSSDDMGDDFVNEGQDD</sequence>
<protein>
    <recommendedName>
        <fullName evidence="4">VacJ</fullName>
    </recommendedName>
</protein>